<dbReference type="InterPro" id="IPR036318">
    <property type="entry name" value="FAD-bd_PCMH-like_sf"/>
</dbReference>
<evidence type="ECO:0008006" key="23">
    <source>
        <dbReference type="Google" id="ProtNLM"/>
    </source>
</evidence>
<keyword evidence="11 18" id="KW-0408">Iron</keyword>
<dbReference type="InterPro" id="IPR036010">
    <property type="entry name" value="2Fe-2S_ferredoxin-like_sf"/>
</dbReference>
<keyword evidence="12 18" id="KW-0411">Iron-sulfur</keyword>
<dbReference type="GO" id="GO:0051537">
    <property type="term" value="F:2 iron, 2 sulfur cluster binding"/>
    <property type="evidence" value="ECO:0007669"/>
    <property type="project" value="UniProtKB-KW"/>
</dbReference>
<dbReference type="Gene3D" id="3.30.390.50">
    <property type="entry name" value="CO dehydrogenase flavoprotein, C-terminal domain"/>
    <property type="match status" value="1"/>
</dbReference>
<feature type="binding site" evidence="18">
    <location>
        <position position="42"/>
    </location>
    <ligand>
        <name>[2Fe-2S] cluster</name>
        <dbReference type="ChEBI" id="CHEBI:190135"/>
        <label>1</label>
    </ligand>
</feature>
<feature type="binding site" evidence="17">
    <location>
        <position position="403"/>
    </location>
    <ligand>
        <name>FAD</name>
        <dbReference type="ChEBI" id="CHEBI:57692"/>
    </ligand>
</feature>
<accession>A0A9N9WPT6</accession>
<dbReference type="PANTHER" id="PTHR11908">
    <property type="entry name" value="XANTHINE DEHYDROGENASE"/>
    <property type="match status" value="1"/>
</dbReference>
<dbReference type="Pfam" id="PF20256">
    <property type="entry name" value="MoCoBD_2"/>
    <property type="match status" value="1"/>
</dbReference>
<dbReference type="Pfam" id="PF02738">
    <property type="entry name" value="MoCoBD_1"/>
    <property type="match status" value="1"/>
</dbReference>
<evidence type="ECO:0000256" key="18">
    <source>
        <dbReference type="PIRSR" id="PIRSR000127-3"/>
    </source>
</evidence>
<dbReference type="OrthoDB" id="8300278at2759"/>
<dbReference type="InterPro" id="IPR012675">
    <property type="entry name" value="Beta-grasp_dom_sf"/>
</dbReference>
<dbReference type="SUPFAM" id="SSF56003">
    <property type="entry name" value="Molybdenum cofactor-binding domain"/>
    <property type="match status" value="1"/>
</dbReference>
<evidence type="ECO:0000256" key="16">
    <source>
        <dbReference type="PIRSR" id="PIRSR000127-1"/>
    </source>
</evidence>
<dbReference type="InterPro" id="IPR006058">
    <property type="entry name" value="2Fe2S_fd_BS"/>
</dbReference>
<comment type="subunit">
    <text evidence="4">Homodimer.</text>
</comment>
<evidence type="ECO:0000256" key="11">
    <source>
        <dbReference type="ARBA" id="ARBA00023004"/>
    </source>
</evidence>
<evidence type="ECO:0000256" key="10">
    <source>
        <dbReference type="ARBA" id="ARBA00023002"/>
    </source>
</evidence>
<dbReference type="InterPro" id="IPR037165">
    <property type="entry name" value="AldOxase/xan_DH_Mopterin-bd_sf"/>
</dbReference>
<dbReference type="GO" id="GO:0071949">
    <property type="term" value="F:FAD binding"/>
    <property type="evidence" value="ECO:0007669"/>
    <property type="project" value="InterPro"/>
</dbReference>
<feature type="binding site" evidence="18">
    <location>
        <position position="890"/>
    </location>
    <ligand>
        <name>Mo-molybdopterin</name>
        <dbReference type="ChEBI" id="CHEBI:71302"/>
    </ligand>
    <ligandPart>
        <name>Mo</name>
        <dbReference type="ChEBI" id="CHEBI:28685"/>
    </ligandPart>
</feature>
<dbReference type="SUPFAM" id="SSF55447">
    <property type="entry name" value="CO dehydrogenase flavoprotein C-terminal domain-like"/>
    <property type="match status" value="1"/>
</dbReference>
<evidence type="ECO:0000259" key="19">
    <source>
        <dbReference type="PROSITE" id="PS51085"/>
    </source>
</evidence>
<evidence type="ECO:0000256" key="3">
    <source>
        <dbReference type="ARBA" id="ARBA00006849"/>
    </source>
</evidence>
<dbReference type="SMART" id="SM01092">
    <property type="entry name" value="CO_deh_flav_C"/>
    <property type="match status" value="1"/>
</dbReference>
<dbReference type="SUPFAM" id="SSF47741">
    <property type="entry name" value="CO dehydrogenase ISP C-domain like"/>
    <property type="match status" value="1"/>
</dbReference>
<dbReference type="Gene3D" id="1.10.150.120">
    <property type="entry name" value="[2Fe-2S]-binding domain"/>
    <property type="match status" value="1"/>
</dbReference>
<dbReference type="EMBL" id="OU895877">
    <property type="protein sequence ID" value="CAG9799480.1"/>
    <property type="molecule type" value="Genomic_DNA"/>
</dbReference>
<comment type="cofactor">
    <cofactor evidence="1 17">
        <name>FAD</name>
        <dbReference type="ChEBI" id="CHEBI:57692"/>
    </cofactor>
</comment>
<dbReference type="InterPro" id="IPR000674">
    <property type="entry name" value="Ald_Oxase/Xan_DH_a/b"/>
</dbReference>
<dbReference type="SUPFAM" id="SSF54292">
    <property type="entry name" value="2Fe-2S ferredoxin-like"/>
    <property type="match status" value="1"/>
</dbReference>
<dbReference type="PANTHER" id="PTHR11908:SF132">
    <property type="entry name" value="ALDEHYDE OXIDASE 1-RELATED"/>
    <property type="match status" value="1"/>
</dbReference>
<dbReference type="PROSITE" id="PS51085">
    <property type="entry name" value="2FE2S_FER_2"/>
    <property type="match status" value="1"/>
</dbReference>
<organism evidence="21 22">
    <name type="scientific">Chironomus riparius</name>
    <dbReference type="NCBI Taxonomy" id="315576"/>
    <lineage>
        <taxon>Eukaryota</taxon>
        <taxon>Metazoa</taxon>
        <taxon>Ecdysozoa</taxon>
        <taxon>Arthropoda</taxon>
        <taxon>Hexapoda</taxon>
        <taxon>Insecta</taxon>
        <taxon>Pterygota</taxon>
        <taxon>Neoptera</taxon>
        <taxon>Endopterygota</taxon>
        <taxon>Diptera</taxon>
        <taxon>Nematocera</taxon>
        <taxon>Chironomoidea</taxon>
        <taxon>Chironomidae</taxon>
        <taxon>Chironominae</taxon>
        <taxon>Chironomus</taxon>
    </lineage>
</organism>
<keyword evidence="5 18" id="KW-0500">Molybdenum</keyword>
<dbReference type="SUPFAM" id="SSF54665">
    <property type="entry name" value="CO dehydrogenase molybdoprotein N-domain-like"/>
    <property type="match status" value="1"/>
</dbReference>
<comment type="cofactor">
    <cofactor evidence="18">
        <name>[2Fe-2S] cluster</name>
        <dbReference type="ChEBI" id="CHEBI:190135"/>
    </cofactor>
    <text evidence="18">Binds 2 [2Fe-2S] clusters.</text>
</comment>
<evidence type="ECO:0000256" key="17">
    <source>
        <dbReference type="PIRSR" id="PIRSR000127-2"/>
    </source>
</evidence>
<dbReference type="Pfam" id="PF00941">
    <property type="entry name" value="FAD_binding_5"/>
    <property type="match status" value="1"/>
</dbReference>
<dbReference type="Pfam" id="PF03450">
    <property type="entry name" value="CO_deh_flav_C"/>
    <property type="match status" value="1"/>
</dbReference>
<dbReference type="FunFam" id="1.10.150.120:FF:000007">
    <property type="entry name" value="indole-3-acetaldehyde oxidase"/>
    <property type="match status" value="1"/>
</dbReference>
<keyword evidence="22" id="KW-1185">Reference proteome</keyword>
<keyword evidence="8 18" id="KW-0479">Metal-binding</keyword>
<dbReference type="InterPro" id="IPR016208">
    <property type="entry name" value="Ald_Oxase/xanthine_DH-like"/>
</dbReference>
<dbReference type="Gene3D" id="3.10.20.30">
    <property type="match status" value="1"/>
</dbReference>
<feature type="binding site" evidence="18">
    <location>
        <position position="1042"/>
    </location>
    <ligand>
        <name>Mo-molybdopterin</name>
        <dbReference type="ChEBI" id="CHEBI:71302"/>
    </ligand>
    <ligandPart>
        <name>Mo</name>
        <dbReference type="ChEBI" id="CHEBI:28685"/>
    </ligandPart>
</feature>
<feature type="binding site" evidence="18">
    <location>
        <position position="47"/>
    </location>
    <ligand>
        <name>[2Fe-2S] cluster</name>
        <dbReference type="ChEBI" id="CHEBI:190135"/>
        <label>1</label>
    </ligand>
</feature>
<dbReference type="InterPro" id="IPR016166">
    <property type="entry name" value="FAD-bd_PCMH"/>
</dbReference>
<dbReference type="Proteomes" id="UP001153620">
    <property type="component" value="Chromosome 1"/>
</dbReference>
<dbReference type="FunFam" id="3.90.1170.50:FF:000003">
    <property type="entry name" value="Aldehyde oxidase"/>
    <property type="match status" value="1"/>
</dbReference>
<dbReference type="InterPro" id="IPR016169">
    <property type="entry name" value="FAD-bd_PCMH_sub2"/>
</dbReference>
<dbReference type="FunFam" id="3.30.365.10:FF:000001">
    <property type="entry name" value="Xanthine dehydrogenase oxidase"/>
    <property type="match status" value="1"/>
</dbReference>
<comment type="subcellular location">
    <subcellularLocation>
        <location evidence="2">Peroxisome</location>
    </subcellularLocation>
</comment>
<evidence type="ECO:0000256" key="8">
    <source>
        <dbReference type="ARBA" id="ARBA00022723"/>
    </source>
</evidence>
<evidence type="ECO:0000313" key="22">
    <source>
        <dbReference type="Proteomes" id="UP001153620"/>
    </source>
</evidence>
<evidence type="ECO:0000256" key="7">
    <source>
        <dbReference type="ARBA" id="ARBA00022714"/>
    </source>
</evidence>
<sequence length="1271" mass="142650">MEVIFTINGVIHKVSPASVPLDTSLTTYIREHAQLKGTKFMCLEGGCGACTVTLKGIHPVTKEAVAYGIKSCLQNVYSCHGLDITTIEGIGNTKDGMHKVQKRLADFNGTQCGYCSPGMVMNMYSLLESKNGEVTMEEVEKSLGGNICRCTGYRPILDAFKSLAVDAESKLLDICKDIEDLNGVKTCPKSGSPCSGKCSSIKLVENNTISFFFEDEREWHKVYNLEQLFKVMGTIQYRPYILIGGNTAHGVYRRSPDLKVFVDISSVEELKKYNLNKDFLELGGGVTLAETIEIFKKVGTENRNFSYLNDVANHFEMIGNNAVRNVGTLSGNLVMKYNNLDFPSDIYTIMEAVGAKIVLLTGAENECTPLLPSDFINLSMRRKVIGKIIFPALDESFVFRSYKIMPRAQNSYSYVIAAFLIRFNNEKDSILKANICFGGISSDLVHAEKTEKFLVGKNIYHNEVLQQACSKLISEIQPDAKLPPASDEYRKNLAVSLFYKFVLNTAPKEIVDQKFIKGSEILKREISTGTQEFEYVESRSKLYKRIPKVDGGIQCTGEAQYVNDLPRQHNELFAAFILGDKVNGIVQNLDASEALKLKGVVAVYSAKDIPGINNFMPECFNEFNKHVEEIFCSGKLLYHGQPVGVLMAETFELAYQARNLVKVEYRFEKEDEPIYPTVRDVYYAKANDRLHDIPKYYIKRETSGSDVKHNIKGHFDMGSTQYHHYMETQQCVCVPSEDGMDVYSSSQWIDTAQIAVSQCLKVPQHRLNFYVRRVGGAFGGKITRHAQIACAAALGCHLLRRPVRLIMTMEDNMQAIGKRFSAISDYDVEFNDKGKIQKLYQHYIQDQGCCLNEPVQFNTSVYIKNCYNIESWEVTTQSALSHSASNTWMRAPGITEAIAMTETVMEHMARIVGRDPVDVRIENLTDDSVFKTMMPEFIASVDYRKRKSEIDLFNRENRWVKRGIAVVPLRFYIFCTGTMHGIVSIYHGDSSIAISTGGVEIGQGLNTKIVQVASHILDLPMDKFVIKPSNTLNNANDVGTVASVTAEIACFVVKNACEMLVERLKPIKEENPNATWEEIVEIAFLENVDLSATFMYKDQDMTPYFMHAASCTEVEVDFLTGNLLLKRVDILQDTGESMSPGIDIGQIEGGFVSGLGIWLTENCVYDKATAELLTNRSFNYKPPGAQDIPIDFRIKLLQKSPNPFFVLRSKACSEPPNTLAVGVNFAIRYAIDASRRDNGFKDSDWYTFEVPLSPDKIFLLSGNKYEDYKLN</sequence>
<dbReference type="GO" id="GO:0016491">
    <property type="term" value="F:oxidoreductase activity"/>
    <property type="evidence" value="ECO:0007669"/>
    <property type="project" value="UniProtKB-KW"/>
</dbReference>
<evidence type="ECO:0000256" key="4">
    <source>
        <dbReference type="ARBA" id="ARBA00011738"/>
    </source>
</evidence>
<dbReference type="InterPro" id="IPR046867">
    <property type="entry name" value="AldOxase/xan_DH_MoCoBD2"/>
</dbReference>
<dbReference type="InterPro" id="IPR036856">
    <property type="entry name" value="Ald_Oxase/Xan_DH_a/b_sf"/>
</dbReference>
<dbReference type="Pfam" id="PF01315">
    <property type="entry name" value="Ald_Xan_dh_C"/>
    <property type="match status" value="1"/>
</dbReference>
<dbReference type="SMART" id="SM01008">
    <property type="entry name" value="Ald_Xan_dh_C"/>
    <property type="match status" value="1"/>
</dbReference>
<feature type="active site" description="Proton acceptor" evidence="16">
    <location>
        <position position="1214"/>
    </location>
</feature>
<dbReference type="InterPro" id="IPR002346">
    <property type="entry name" value="Mopterin_DH_FAD-bd"/>
</dbReference>
<comment type="cofactor">
    <cofactor evidence="18">
        <name>Mo-molybdopterin</name>
        <dbReference type="ChEBI" id="CHEBI:71302"/>
    </cofactor>
    <text evidence="18">Binds 1 Mo-molybdopterin (Mo-MPT) cofactor per subunit.</text>
</comment>
<dbReference type="InterPro" id="IPR008274">
    <property type="entry name" value="AldOxase/xan_DH_MoCoBD1"/>
</dbReference>
<dbReference type="PIRSF" id="PIRSF000127">
    <property type="entry name" value="Xanthine_DH"/>
    <property type="match status" value="1"/>
</dbReference>
<gene>
    <name evidence="21" type="ORF">CHIRRI_LOCUS2446</name>
</gene>
<evidence type="ECO:0000256" key="6">
    <source>
        <dbReference type="ARBA" id="ARBA00022630"/>
    </source>
</evidence>
<dbReference type="GO" id="GO:0005506">
    <property type="term" value="F:iron ion binding"/>
    <property type="evidence" value="ECO:0007669"/>
    <property type="project" value="InterPro"/>
</dbReference>
<name>A0A9N9WPT6_9DIPT</name>
<feature type="domain" description="2Fe-2S ferredoxin-type" evidence="19">
    <location>
        <begin position="1"/>
        <end position="90"/>
    </location>
</feature>
<evidence type="ECO:0000256" key="5">
    <source>
        <dbReference type="ARBA" id="ARBA00022505"/>
    </source>
</evidence>
<evidence type="ECO:0000256" key="12">
    <source>
        <dbReference type="ARBA" id="ARBA00023014"/>
    </source>
</evidence>
<keyword evidence="9 17" id="KW-0274">FAD</keyword>
<evidence type="ECO:0000256" key="15">
    <source>
        <dbReference type="ARBA" id="ARBA00034078"/>
    </source>
</evidence>
<feature type="domain" description="FAD-binding PCMH-type" evidence="20">
    <location>
        <begin position="212"/>
        <end position="395"/>
    </location>
</feature>
<dbReference type="FunFam" id="3.10.20.30:FF:000012">
    <property type="entry name" value="Xanthine dehydrogenase/oxidase"/>
    <property type="match status" value="1"/>
</dbReference>
<dbReference type="GO" id="GO:0005777">
    <property type="term" value="C:peroxisome"/>
    <property type="evidence" value="ECO:0007669"/>
    <property type="project" value="UniProtKB-SubCell"/>
</dbReference>
<evidence type="ECO:0000256" key="14">
    <source>
        <dbReference type="ARBA" id="ARBA00023140"/>
    </source>
</evidence>
<evidence type="ECO:0000256" key="9">
    <source>
        <dbReference type="ARBA" id="ARBA00022827"/>
    </source>
</evidence>
<evidence type="ECO:0000256" key="2">
    <source>
        <dbReference type="ARBA" id="ARBA00004275"/>
    </source>
</evidence>
<feature type="binding site" evidence="18">
    <location>
        <position position="747"/>
    </location>
    <ligand>
        <name>Mo-molybdopterin</name>
        <dbReference type="ChEBI" id="CHEBI:71302"/>
    </ligand>
    <ligandPart>
        <name>Mo</name>
        <dbReference type="ChEBI" id="CHEBI:28685"/>
    </ligandPart>
</feature>
<feature type="binding site" evidence="18">
    <location>
        <position position="72"/>
    </location>
    <ligand>
        <name>[2Fe-2S] cluster</name>
        <dbReference type="ChEBI" id="CHEBI:190135"/>
        <label>1</label>
    </ligand>
</feature>
<evidence type="ECO:0000313" key="21">
    <source>
        <dbReference type="EMBL" id="CAG9799480.1"/>
    </source>
</evidence>
<dbReference type="InterPro" id="IPR001041">
    <property type="entry name" value="2Fe-2S_ferredoxin-type"/>
</dbReference>
<protein>
    <recommendedName>
        <fullName evidence="23">Aldehyde oxidase</fullName>
    </recommendedName>
</protein>
<dbReference type="PROSITE" id="PS51387">
    <property type="entry name" value="FAD_PCMH"/>
    <property type="match status" value="1"/>
</dbReference>
<dbReference type="InterPro" id="IPR036884">
    <property type="entry name" value="2Fe-2S-bd_dom_sf"/>
</dbReference>
<dbReference type="AlphaFoldDB" id="A0A9N9WPT6"/>
<feature type="binding site" evidence="18">
    <location>
        <position position="50"/>
    </location>
    <ligand>
        <name>[2Fe-2S] cluster</name>
        <dbReference type="ChEBI" id="CHEBI:190135"/>
        <label>1</label>
    </ligand>
</feature>
<comment type="cofactor">
    <cofactor evidence="15">
        <name>[2Fe-2S] cluster</name>
        <dbReference type="ChEBI" id="CHEBI:190135"/>
    </cofactor>
</comment>
<feature type="binding site" evidence="17">
    <location>
        <position position="341"/>
    </location>
    <ligand>
        <name>FAD</name>
        <dbReference type="ChEBI" id="CHEBI:57692"/>
    </ligand>
</feature>
<dbReference type="Gene3D" id="3.90.1170.50">
    <property type="entry name" value="Aldehyde oxidase/xanthine dehydrogenase, a/b hammerhead"/>
    <property type="match status" value="1"/>
</dbReference>
<evidence type="ECO:0000256" key="13">
    <source>
        <dbReference type="ARBA" id="ARBA00023027"/>
    </source>
</evidence>
<evidence type="ECO:0000256" key="1">
    <source>
        <dbReference type="ARBA" id="ARBA00001974"/>
    </source>
</evidence>
<dbReference type="SUPFAM" id="SSF56176">
    <property type="entry name" value="FAD-binding/transporter-associated domain-like"/>
    <property type="match status" value="1"/>
</dbReference>
<keyword evidence="6" id="KW-0285">Flavoprotein</keyword>
<keyword evidence="10" id="KW-0560">Oxidoreductase</keyword>
<feature type="binding site" evidence="18">
    <location>
        <position position="150"/>
    </location>
    <ligand>
        <name>[2Fe-2S] cluster</name>
        <dbReference type="ChEBI" id="CHEBI:190135"/>
        <label>2</label>
    </ligand>
</feature>
<proteinExistence type="inferred from homology"/>
<dbReference type="InterPro" id="IPR036683">
    <property type="entry name" value="CO_DH_flav_C_dom_sf"/>
</dbReference>
<keyword evidence="7 18" id="KW-0001">2Fe-2S</keyword>
<reference evidence="21" key="1">
    <citation type="submission" date="2022-01" db="EMBL/GenBank/DDBJ databases">
        <authorList>
            <person name="King R."/>
        </authorList>
    </citation>
    <scope>NUCLEOTIDE SEQUENCE</scope>
</reference>
<dbReference type="Gene3D" id="3.30.465.10">
    <property type="match status" value="1"/>
</dbReference>
<dbReference type="FunFam" id="3.30.365.10:FF:000008">
    <property type="entry name" value="Aldehyde oxidase1"/>
    <property type="match status" value="1"/>
</dbReference>
<dbReference type="FunFam" id="3.30.390.50:FF:000003">
    <property type="entry name" value="Aldehyde oxidase1"/>
    <property type="match status" value="1"/>
</dbReference>
<dbReference type="InterPro" id="IPR005107">
    <property type="entry name" value="CO_DH_flav_C"/>
</dbReference>
<dbReference type="Gene3D" id="3.30.365.10">
    <property type="entry name" value="Aldehyde oxidase/xanthine dehydrogenase, molybdopterin binding domain"/>
    <property type="match status" value="4"/>
</dbReference>
<keyword evidence="14" id="KW-0576">Peroxisome</keyword>
<dbReference type="PROSITE" id="PS00197">
    <property type="entry name" value="2FE2S_FER_1"/>
    <property type="match status" value="1"/>
</dbReference>
<feature type="binding site" evidence="18">
    <location>
        <position position="112"/>
    </location>
    <ligand>
        <name>[2Fe-2S] cluster</name>
        <dbReference type="ChEBI" id="CHEBI:190135"/>
        <label>2</label>
    </ligand>
</feature>
<feature type="binding site" evidence="17">
    <location>
        <position position="976"/>
    </location>
    <ligand>
        <name>substrate</name>
    </ligand>
</feature>
<dbReference type="InterPro" id="IPR002888">
    <property type="entry name" value="2Fe-2S-bd"/>
</dbReference>
<evidence type="ECO:0000259" key="20">
    <source>
        <dbReference type="PROSITE" id="PS51387"/>
    </source>
</evidence>
<feature type="binding site" evidence="18">
    <location>
        <position position="778"/>
    </location>
    <ligand>
        <name>Mo-molybdopterin</name>
        <dbReference type="ChEBI" id="CHEBI:71302"/>
    </ligand>
    <ligandPart>
        <name>Mo</name>
        <dbReference type="ChEBI" id="CHEBI:28685"/>
    </ligandPart>
</feature>
<dbReference type="Pfam" id="PF01799">
    <property type="entry name" value="Fer2_2"/>
    <property type="match status" value="1"/>
</dbReference>
<reference evidence="21" key="2">
    <citation type="submission" date="2022-10" db="EMBL/GenBank/DDBJ databases">
        <authorList>
            <consortium name="ENA_rothamsted_submissions"/>
            <consortium name="culmorum"/>
            <person name="King R."/>
        </authorList>
    </citation>
    <scope>NUCLEOTIDE SEQUENCE</scope>
</reference>
<comment type="similarity">
    <text evidence="3">Belongs to the xanthine dehydrogenase family.</text>
</comment>
<keyword evidence="13" id="KW-0520">NAD</keyword>
<feature type="binding site" evidence="18">
    <location>
        <position position="115"/>
    </location>
    <ligand>
        <name>[2Fe-2S] cluster</name>
        <dbReference type="ChEBI" id="CHEBI:190135"/>
        <label>2</label>
    </ligand>
</feature>
<feature type="binding site" evidence="18">
    <location>
        <position position="148"/>
    </location>
    <ligand>
        <name>[2Fe-2S] cluster</name>
        <dbReference type="ChEBI" id="CHEBI:190135"/>
        <label>2</label>
    </ligand>
</feature>